<organism evidence="1">
    <name type="scientific">marine sediment metagenome</name>
    <dbReference type="NCBI Taxonomy" id="412755"/>
    <lineage>
        <taxon>unclassified sequences</taxon>
        <taxon>metagenomes</taxon>
        <taxon>ecological metagenomes</taxon>
    </lineage>
</organism>
<dbReference type="EMBL" id="LAZR01024651">
    <property type="protein sequence ID" value="KKL74439.1"/>
    <property type="molecule type" value="Genomic_DNA"/>
</dbReference>
<feature type="non-terminal residue" evidence="1">
    <location>
        <position position="1"/>
    </location>
</feature>
<comment type="caution">
    <text evidence="1">The sequence shown here is derived from an EMBL/GenBank/DDBJ whole genome shotgun (WGS) entry which is preliminary data.</text>
</comment>
<name>A0A0F9EK89_9ZZZZ</name>
<sequence length="132" mass="15536">YSMSKLTRQEIESHSSNLTNIRISNIMKLVSMAEMEANQAIPASVQNAVAYHAALLTLFYETSEAYDTNVNEKELKPAIYKCYQFGEKLIMYMKYTPQTKQIFVEQSILNSKKWRFMIYLRKGWIMQKLEEE</sequence>
<accession>A0A0F9EK89</accession>
<protein>
    <submittedName>
        <fullName evidence="1">Uncharacterized protein</fullName>
    </submittedName>
</protein>
<reference evidence="1" key="1">
    <citation type="journal article" date="2015" name="Nature">
        <title>Complex archaea that bridge the gap between prokaryotes and eukaryotes.</title>
        <authorList>
            <person name="Spang A."/>
            <person name="Saw J.H."/>
            <person name="Jorgensen S.L."/>
            <person name="Zaremba-Niedzwiedzka K."/>
            <person name="Martijn J."/>
            <person name="Lind A.E."/>
            <person name="van Eijk R."/>
            <person name="Schleper C."/>
            <person name="Guy L."/>
            <person name="Ettema T.J."/>
        </authorList>
    </citation>
    <scope>NUCLEOTIDE SEQUENCE</scope>
</reference>
<dbReference type="AlphaFoldDB" id="A0A0F9EK89"/>
<proteinExistence type="predicted"/>
<gene>
    <name evidence="1" type="ORF">LCGC14_2064910</name>
</gene>
<evidence type="ECO:0000313" key="1">
    <source>
        <dbReference type="EMBL" id="KKL74439.1"/>
    </source>
</evidence>